<dbReference type="HOGENOM" id="CLU_051795_2_0_6"/>
<dbReference type="PANTHER" id="PTHR21174">
    <property type="match status" value="1"/>
</dbReference>
<reference evidence="2" key="1">
    <citation type="submission" date="2014-09" db="EMBL/GenBank/DDBJ databases">
        <authorList>
            <person name="Gomez-Valero L."/>
        </authorList>
    </citation>
    <scope>NUCLEOTIDE SEQUENCE [LARGE SCALE GENOMIC DNA]</scope>
    <source>
        <strain evidence="2">ATCC35250</strain>
    </source>
</reference>
<dbReference type="SUPFAM" id="SSF109604">
    <property type="entry name" value="HD-domain/PDEase-like"/>
    <property type="match status" value="1"/>
</dbReference>
<dbReference type="PANTHER" id="PTHR21174:SF0">
    <property type="entry name" value="HD PHOSPHOHYDROLASE FAMILY PROTEIN-RELATED"/>
    <property type="match status" value="1"/>
</dbReference>
<gene>
    <name evidence="1" type="ORF">LHA_0826</name>
</gene>
<proteinExistence type="predicted"/>
<dbReference type="KEGG" id="lha:LHA_0826"/>
<sequence length="218" mass="26394">MLDFLLKNNWFSLMQDIGCDREIAQKWWGILKHQYTQKNRFYHNLSHIDYLITLYTDYYRFLKLPHLVLLSIWFHDAIYQATEKNNEEKSNDFFLDFAKESHLDNEDTHRISNFILATKTHLVDSSLQDENDLLFFLDFDLAILGASAEEYKNYVQQIRLEYKHLTLKKFCLERIEVLKSLLAMQLYKTEVLREKYLKSARYNLLNELRELNNQINMF</sequence>
<keyword evidence="1" id="KW-0378">Hydrolase</keyword>
<dbReference type="RefSeq" id="WP_045105368.1">
    <property type="nucleotide sequence ID" value="NZ_LN681225.1"/>
</dbReference>
<evidence type="ECO:0000313" key="2">
    <source>
        <dbReference type="Proteomes" id="UP000032803"/>
    </source>
</evidence>
<dbReference type="AlphaFoldDB" id="A0A0A8UQU5"/>
<accession>A0A0A8UQU5</accession>
<dbReference type="PIRSF" id="PIRSF035170">
    <property type="entry name" value="HD_phosphohydro"/>
    <property type="match status" value="1"/>
</dbReference>
<name>A0A0A8UQU5_LEGHA</name>
<dbReference type="PATRIC" id="fig|449.7.peg.2914"/>
<keyword evidence="2" id="KW-1185">Reference proteome</keyword>
<dbReference type="EMBL" id="LN681225">
    <property type="protein sequence ID" value="CEK09906.1"/>
    <property type="molecule type" value="Genomic_DNA"/>
</dbReference>
<dbReference type="InterPro" id="IPR009218">
    <property type="entry name" value="HD_phosphohydro"/>
</dbReference>
<evidence type="ECO:0000313" key="1">
    <source>
        <dbReference type="EMBL" id="CEK09906.1"/>
    </source>
</evidence>
<dbReference type="OrthoDB" id="9808993at2"/>
<dbReference type="Proteomes" id="UP000032803">
    <property type="component" value="Chromosome I"/>
</dbReference>
<protein>
    <submittedName>
        <fullName evidence="1">Putative Predicted HD phosphohydrolase family protein</fullName>
    </submittedName>
</protein>
<dbReference type="GO" id="GO:0016787">
    <property type="term" value="F:hydrolase activity"/>
    <property type="evidence" value="ECO:0007669"/>
    <property type="project" value="UniProtKB-KW"/>
</dbReference>
<organism evidence="1 2">
    <name type="scientific">Legionella hackeliae</name>
    <dbReference type="NCBI Taxonomy" id="449"/>
    <lineage>
        <taxon>Bacteria</taxon>
        <taxon>Pseudomonadati</taxon>
        <taxon>Pseudomonadota</taxon>
        <taxon>Gammaproteobacteria</taxon>
        <taxon>Legionellales</taxon>
        <taxon>Legionellaceae</taxon>
        <taxon>Legionella</taxon>
    </lineage>
</organism>